<keyword evidence="2" id="KW-1185">Reference proteome</keyword>
<evidence type="ECO:0000313" key="1">
    <source>
        <dbReference type="EMBL" id="TVU45491.1"/>
    </source>
</evidence>
<dbReference type="EMBL" id="RWGY01000004">
    <property type="protein sequence ID" value="TVU45491.1"/>
    <property type="molecule type" value="Genomic_DNA"/>
</dbReference>
<protein>
    <submittedName>
        <fullName evidence="1">Uncharacterized protein</fullName>
    </submittedName>
</protein>
<gene>
    <name evidence="1" type="ORF">EJB05_04980</name>
</gene>
<sequence length="81" mass="8952">MLLLSSALCAQRIPRIKERKAIRWLRLVLIAGHRLPEEKPFDSSASQVAGTNKINAVSTAALRRLAGLQMKAARRLRFTGG</sequence>
<proteinExistence type="predicted"/>
<dbReference type="Gramene" id="TVU45491">
    <property type="protein sequence ID" value="TVU45491"/>
    <property type="gene ID" value="EJB05_04980"/>
</dbReference>
<name>A0A5J9WBY5_9POAL</name>
<accession>A0A5J9WBY5</accession>
<reference evidence="1 2" key="1">
    <citation type="journal article" date="2019" name="Sci. Rep.">
        <title>A high-quality genome of Eragrostis curvula grass provides insights into Poaceae evolution and supports new strategies to enhance forage quality.</title>
        <authorList>
            <person name="Carballo J."/>
            <person name="Santos B.A.C.M."/>
            <person name="Zappacosta D."/>
            <person name="Garbus I."/>
            <person name="Selva J.P."/>
            <person name="Gallo C.A."/>
            <person name="Diaz A."/>
            <person name="Albertini E."/>
            <person name="Caccamo M."/>
            <person name="Echenique V."/>
        </authorList>
    </citation>
    <scope>NUCLEOTIDE SEQUENCE [LARGE SCALE GENOMIC DNA]</scope>
    <source>
        <strain evidence="2">cv. Victoria</strain>
        <tissue evidence="1">Leaf</tissue>
    </source>
</reference>
<comment type="caution">
    <text evidence="1">The sequence shown here is derived from an EMBL/GenBank/DDBJ whole genome shotgun (WGS) entry which is preliminary data.</text>
</comment>
<dbReference type="AlphaFoldDB" id="A0A5J9WBY5"/>
<dbReference type="Proteomes" id="UP000324897">
    <property type="component" value="Chromosome 5"/>
</dbReference>
<organism evidence="1 2">
    <name type="scientific">Eragrostis curvula</name>
    <name type="common">weeping love grass</name>
    <dbReference type="NCBI Taxonomy" id="38414"/>
    <lineage>
        <taxon>Eukaryota</taxon>
        <taxon>Viridiplantae</taxon>
        <taxon>Streptophyta</taxon>
        <taxon>Embryophyta</taxon>
        <taxon>Tracheophyta</taxon>
        <taxon>Spermatophyta</taxon>
        <taxon>Magnoliopsida</taxon>
        <taxon>Liliopsida</taxon>
        <taxon>Poales</taxon>
        <taxon>Poaceae</taxon>
        <taxon>PACMAD clade</taxon>
        <taxon>Chloridoideae</taxon>
        <taxon>Eragrostideae</taxon>
        <taxon>Eragrostidinae</taxon>
        <taxon>Eragrostis</taxon>
    </lineage>
</organism>
<evidence type="ECO:0000313" key="2">
    <source>
        <dbReference type="Proteomes" id="UP000324897"/>
    </source>
</evidence>